<evidence type="ECO:0000256" key="2">
    <source>
        <dbReference type="ARBA" id="ARBA00022475"/>
    </source>
</evidence>
<evidence type="ECO:0000256" key="10">
    <source>
        <dbReference type="RuleBase" id="RU351113"/>
    </source>
</evidence>
<dbReference type="PhylomeDB" id="B4H1A1"/>
<feature type="transmembrane region" description="Helical" evidence="10">
    <location>
        <begin position="20"/>
        <end position="41"/>
    </location>
</feature>
<keyword evidence="5 10" id="KW-0552">Olfaction</keyword>
<name>B4H1A1_DROPE</name>
<proteinExistence type="inferred from homology"/>
<evidence type="ECO:0000313" key="12">
    <source>
        <dbReference type="Proteomes" id="UP000008744"/>
    </source>
</evidence>
<dbReference type="InterPro" id="IPR004117">
    <property type="entry name" value="7tm6_olfct_rcpt"/>
</dbReference>
<keyword evidence="9 10" id="KW-0807">Transducer</keyword>
<keyword evidence="2" id="KW-1003">Cell membrane</keyword>
<evidence type="ECO:0000256" key="5">
    <source>
        <dbReference type="ARBA" id="ARBA00022725"/>
    </source>
</evidence>
<dbReference type="Pfam" id="PF02949">
    <property type="entry name" value="7tm_6"/>
    <property type="match status" value="1"/>
</dbReference>
<keyword evidence="3 10" id="KW-0716">Sensory transduction</keyword>
<comment type="subcellular location">
    <subcellularLocation>
        <location evidence="1 10">Cell membrane</location>
        <topology evidence="1 10">Multi-pass membrane protein</topology>
    </subcellularLocation>
</comment>
<gene>
    <name evidence="11" type="primary">Dper\GL22575</name>
    <name evidence="11" type="ORF">Dper_GL22575</name>
</gene>
<feature type="transmembrane region" description="Helical" evidence="10">
    <location>
        <begin position="116"/>
        <end position="136"/>
    </location>
</feature>
<feature type="transmembrane region" description="Helical" evidence="10">
    <location>
        <begin position="274"/>
        <end position="292"/>
    </location>
</feature>
<dbReference type="GO" id="GO:0004984">
    <property type="term" value="F:olfactory receptor activity"/>
    <property type="evidence" value="ECO:0007669"/>
    <property type="project" value="InterPro"/>
</dbReference>
<keyword evidence="6 10" id="KW-1133">Transmembrane helix</keyword>
<evidence type="ECO:0000256" key="1">
    <source>
        <dbReference type="ARBA" id="ARBA00004651"/>
    </source>
</evidence>
<dbReference type="GO" id="GO:0007165">
    <property type="term" value="P:signal transduction"/>
    <property type="evidence" value="ECO:0007669"/>
    <property type="project" value="UniProtKB-KW"/>
</dbReference>
<keyword evidence="7 10" id="KW-0472">Membrane</keyword>
<evidence type="ECO:0000256" key="6">
    <source>
        <dbReference type="ARBA" id="ARBA00022989"/>
    </source>
</evidence>
<accession>B4H1A1</accession>
<dbReference type="HOGENOM" id="CLU_055891_0_0_1"/>
<evidence type="ECO:0000256" key="7">
    <source>
        <dbReference type="ARBA" id="ARBA00023136"/>
    </source>
</evidence>
<feature type="transmembrane region" description="Helical" evidence="10">
    <location>
        <begin position="157"/>
        <end position="180"/>
    </location>
</feature>
<dbReference type="EMBL" id="CH479202">
    <property type="protein sequence ID" value="EDW30078.1"/>
    <property type="molecule type" value="Genomic_DNA"/>
</dbReference>
<dbReference type="AlphaFoldDB" id="B4H1A1"/>
<comment type="similarity">
    <text evidence="10">Belongs to the insect chemoreceptor superfamily. Heteromeric odorant receptor channel (TC 1.A.69) family.</text>
</comment>
<reference evidence="11 12" key="1">
    <citation type="journal article" date="2007" name="Nature">
        <title>Evolution of genes and genomes on the Drosophila phylogeny.</title>
        <authorList>
            <consortium name="Drosophila 12 Genomes Consortium"/>
            <person name="Clark A.G."/>
            <person name="Eisen M.B."/>
            <person name="Smith D.R."/>
            <person name="Bergman C.M."/>
            <person name="Oliver B."/>
            <person name="Markow T.A."/>
            <person name="Kaufman T.C."/>
            <person name="Kellis M."/>
            <person name="Gelbart W."/>
            <person name="Iyer V.N."/>
            <person name="Pollard D.A."/>
            <person name="Sackton T.B."/>
            <person name="Larracuente A.M."/>
            <person name="Singh N.D."/>
            <person name="Abad J.P."/>
            <person name="Abt D.N."/>
            <person name="Adryan B."/>
            <person name="Aguade M."/>
            <person name="Akashi H."/>
            <person name="Anderson W.W."/>
            <person name="Aquadro C.F."/>
            <person name="Ardell D.H."/>
            <person name="Arguello R."/>
            <person name="Artieri C.G."/>
            <person name="Barbash D.A."/>
            <person name="Barker D."/>
            <person name="Barsanti P."/>
            <person name="Batterham P."/>
            <person name="Batzoglou S."/>
            <person name="Begun D."/>
            <person name="Bhutkar A."/>
            <person name="Blanco E."/>
            <person name="Bosak S.A."/>
            <person name="Bradley R.K."/>
            <person name="Brand A.D."/>
            <person name="Brent M.R."/>
            <person name="Brooks A.N."/>
            <person name="Brown R.H."/>
            <person name="Butlin R.K."/>
            <person name="Caggese C."/>
            <person name="Calvi B.R."/>
            <person name="Bernardo de Carvalho A."/>
            <person name="Caspi A."/>
            <person name="Castrezana S."/>
            <person name="Celniker S.E."/>
            <person name="Chang J.L."/>
            <person name="Chapple C."/>
            <person name="Chatterji S."/>
            <person name="Chinwalla A."/>
            <person name="Civetta A."/>
            <person name="Clifton S.W."/>
            <person name="Comeron J.M."/>
            <person name="Costello J.C."/>
            <person name="Coyne J.A."/>
            <person name="Daub J."/>
            <person name="David R.G."/>
            <person name="Delcher A.L."/>
            <person name="Delehaunty K."/>
            <person name="Do C.B."/>
            <person name="Ebling H."/>
            <person name="Edwards K."/>
            <person name="Eickbush T."/>
            <person name="Evans J.D."/>
            <person name="Filipski A."/>
            <person name="Findeiss S."/>
            <person name="Freyhult E."/>
            <person name="Fulton L."/>
            <person name="Fulton R."/>
            <person name="Garcia A.C."/>
            <person name="Gardiner A."/>
            <person name="Garfield D.A."/>
            <person name="Garvin B.E."/>
            <person name="Gibson G."/>
            <person name="Gilbert D."/>
            <person name="Gnerre S."/>
            <person name="Godfrey J."/>
            <person name="Good R."/>
            <person name="Gotea V."/>
            <person name="Gravely B."/>
            <person name="Greenberg A.J."/>
            <person name="Griffiths-Jones S."/>
            <person name="Gross S."/>
            <person name="Guigo R."/>
            <person name="Gustafson E.A."/>
            <person name="Haerty W."/>
            <person name="Hahn M.W."/>
            <person name="Halligan D.L."/>
            <person name="Halpern A.L."/>
            <person name="Halter G.M."/>
            <person name="Han M.V."/>
            <person name="Heger A."/>
            <person name="Hillier L."/>
            <person name="Hinrichs A.S."/>
            <person name="Holmes I."/>
            <person name="Hoskins R.A."/>
            <person name="Hubisz M.J."/>
            <person name="Hultmark D."/>
            <person name="Huntley M.A."/>
            <person name="Jaffe D.B."/>
            <person name="Jagadeeshan S."/>
            <person name="Jeck W.R."/>
            <person name="Johnson J."/>
            <person name="Jones C.D."/>
            <person name="Jordan W.C."/>
            <person name="Karpen G.H."/>
            <person name="Kataoka E."/>
            <person name="Keightley P.D."/>
            <person name="Kheradpour P."/>
            <person name="Kirkness E.F."/>
            <person name="Koerich L.B."/>
            <person name="Kristiansen K."/>
            <person name="Kudrna D."/>
            <person name="Kulathinal R.J."/>
            <person name="Kumar S."/>
            <person name="Kwok R."/>
            <person name="Lander E."/>
            <person name="Langley C.H."/>
            <person name="Lapoint R."/>
            <person name="Lazzaro B.P."/>
            <person name="Lee S.J."/>
            <person name="Levesque L."/>
            <person name="Li R."/>
            <person name="Lin C.F."/>
            <person name="Lin M.F."/>
            <person name="Lindblad-Toh K."/>
            <person name="Llopart A."/>
            <person name="Long M."/>
            <person name="Low L."/>
            <person name="Lozovsky E."/>
            <person name="Lu J."/>
            <person name="Luo M."/>
            <person name="Machado C.A."/>
            <person name="Makalowski W."/>
            <person name="Marzo M."/>
            <person name="Matsuda M."/>
            <person name="Matzkin L."/>
            <person name="McAllister B."/>
            <person name="McBride C.S."/>
            <person name="McKernan B."/>
            <person name="McKernan K."/>
            <person name="Mendez-Lago M."/>
            <person name="Minx P."/>
            <person name="Mollenhauer M.U."/>
            <person name="Montooth K."/>
            <person name="Mount S.M."/>
            <person name="Mu X."/>
            <person name="Myers E."/>
            <person name="Negre B."/>
            <person name="Newfeld S."/>
            <person name="Nielsen R."/>
            <person name="Noor M.A."/>
            <person name="O'Grady P."/>
            <person name="Pachter L."/>
            <person name="Papaceit M."/>
            <person name="Parisi M.J."/>
            <person name="Parisi M."/>
            <person name="Parts L."/>
            <person name="Pedersen J.S."/>
            <person name="Pesole G."/>
            <person name="Phillippy A.M."/>
            <person name="Ponting C.P."/>
            <person name="Pop M."/>
            <person name="Porcelli D."/>
            <person name="Powell J.R."/>
            <person name="Prohaska S."/>
            <person name="Pruitt K."/>
            <person name="Puig M."/>
            <person name="Quesneville H."/>
            <person name="Ram K.R."/>
            <person name="Rand D."/>
            <person name="Rasmussen M.D."/>
            <person name="Reed L.K."/>
            <person name="Reenan R."/>
            <person name="Reily A."/>
            <person name="Remington K.A."/>
            <person name="Rieger T.T."/>
            <person name="Ritchie M.G."/>
            <person name="Robin C."/>
            <person name="Rogers Y.H."/>
            <person name="Rohde C."/>
            <person name="Rozas J."/>
            <person name="Rubenfield M.J."/>
            <person name="Ruiz A."/>
            <person name="Russo S."/>
            <person name="Salzberg S.L."/>
            <person name="Sanchez-Gracia A."/>
            <person name="Saranga D.J."/>
            <person name="Sato H."/>
            <person name="Schaeffer S.W."/>
            <person name="Schatz M.C."/>
            <person name="Schlenke T."/>
            <person name="Schwartz R."/>
            <person name="Segarra C."/>
            <person name="Singh R.S."/>
            <person name="Sirot L."/>
            <person name="Sirota M."/>
            <person name="Sisneros N.B."/>
            <person name="Smith C.D."/>
            <person name="Smith T.F."/>
            <person name="Spieth J."/>
            <person name="Stage D.E."/>
            <person name="Stark A."/>
            <person name="Stephan W."/>
            <person name="Strausberg R.L."/>
            <person name="Strempel S."/>
            <person name="Sturgill D."/>
            <person name="Sutton G."/>
            <person name="Sutton G.G."/>
            <person name="Tao W."/>
            <person name="Teichmann S."/>
            <person name="Tobari Y.N."/>
            <person name="Tomimura Y."/>
            <person name="Tsolas J.M."/>
            <person name="Valente V.L."/>
            <person name="Venter E."/>
            <person name="Venter J.C."/>
            <person name="Vicario S."/>
            <person name="Vieira F.G."/>
            <person name="Vilella A.J."/>
            <person name="Villasante A."/>
            <person name="Walenz B."/>
            <person name="Wang J."/>
            <person name="Wasserman M."/>
            <person name="Watts T."/>
            <person name="Wilson D."/>
            <person name="Wilson R.K."/>
            <person name="Wing R.A."/>
            <person name="Wolfner M.F."/>
            <person name="Wong A."/>
            <person name="Wong G.K."/>
            <person name="Wu C.I."/>
            <person name="Wu G."/>
            <person name="Yamamoto D."/>
            <person name="Yang H.P."/>
            <person name="Yang S.P."/>
            <person name="Yorke J.A."/>
            <person name="Yoshida K."/>
            <person name="Zdobnov E."/>
            <person name="Zhang P."/>
            <person name="Zhang Y."/>
            <person name="Zimin A.V."/>
            <person name="Baldwin J."/>
            <person name="Abdouelleil A."/>
            <person name="Abdulkadir J."/>
            <person name="Abebe A."/>
            <person name="Abera B."/>
            <person name="Abreu J."/>
            <person name="Acer S.C."/>
            <person name="Aftuck L."/>
            <person name="Alexander A."/>
            <person name="An P."/>
            <person name="Anderson E."/>
            <person name="Anderson S."/>
            <person name="Arachi H."/>
            <person name="Azer M."/>
            <person name="Bachantsang P."/>
            <person name="Barry A."/>
            <person name="Bayul T."/>
            <person name="Berlin A."/>
            <person name="Bessette D."/>
            <person name="Bloom T."/>
            <person name="Blye J."/>
            <person name="Boguslavskiy L."/>
            <person name="Bonnet C."/>
            <person name="Boukhgalter B."/>
            <person name="Bourzgui I."/>
            <person name="Brown A."/>
            <person name="Cahill P."/>
            <person name="Channer S."/>
            <person name="Cheshatsang Y."/>
            <person name="Chuda L."/>
            <person name="Citroen M."/>
            <person name="Collymore A."/>
            <person name="Cooke P."/>
            <person name="Costello M."/>
            <person name="D'Aco K."/>
            <person name="Daza R."/>
            <person name="De Haan G."/>
            <person name="DeGray S."/>
            <person name="DeMaso C."/>
            <person name="Dhargay N."/>
            <person name="Dooley K."/>
            <person name="Dooley E."/>
            <person name="Doricent M."/>
            <person name="Dorje P."/>
            <person name="Dorjee K."/>
            <person name="Dupes A."/>
            <person name="Elong R."/>
            <person name="Falk J."/>
            <person name="Farina A."/>
            <person name="Faro S."/>
            <person name="Ferguson D."/>
            <person name="Fisher S."/>
            <person name="Foley C.D."/>
            <person name="Franke A."/>
            <person name="Friedrich D."/>
            <person name="Gadbois L."/>
            <person name="Gearin G."/>
            <person name="Gearin C.R."/>
            <person name="Giannoukos G."/>
            <person name="Goode T."/>
            <person name="Graham J."/>
            <person name="Grandbois E."/>
            <person name="Grewal S."/>
            <person name="Gyaltsen K."/>
            <person name="Hafez N."/>
            <person name="Hagos B."/>
            <person name="Hall J."/>
            <person name="Henson C."/>
            <person name="Hollinger A."/>
            <person name="Honan T."/>
            <person name="Huard M.D."/>
            <person name="Hughes L."/>
            <person name="Hurhula B."/>
            <person name="Husby M.E."/>
            <person name="Kamat A."/>
            <person name="Kanga B."/>
            <person name="Kashin S."/>
            <person name="Khazanovich D."/>
            <person name="Kisner P."/>
            <person name="Lance K."/>
            <person name="Lara M."/>
            <person name="Lee W."/>
            <person name="Lennon N."/>
            <person name="Letendre F."/>
            <person name="LeVine R."/>
            <person name="Lipovsky A."/>
            <person name="Liu X."/>
            <person name="Liu J."/>
            <person name="Liu S."/>
            <person name="Lokyitsang T."/>
            <person name="Lokyitsang Y."/>
            <person name="Lubonja R."/>
            <person name="Lui A."/>
            <person name="MacDonald P."/>
            <person name="Magnisalis V."/>
            <person name="Maru K."/>
            <person name="Matthews C."/>
            <person name="McCusker W."/>
            <person name="McDonough S."/>
            <person name="Mehta T."/>
            <person name="Meldrim J."/>
            <person name="Meneus L."/>
            <person name="Mihai O."/>
            <person name="Mihalev A."/>
            <person name="Mihova T."/>
            <person name="Mittelman R."/>
            <person name="Mlenga V."/>
            <person name="Montmayeur A."/>
            <person name="Mulrain L."/>
            <person name="Navidi A."/>
            <person name="Naylor J."/>
            <person name="Negash T."/>
            <person name="Nguyen T."/>
            <person name="Nguyen N."/>
            <person name="Nicol R."/>
            <person name="Norbu C."/>
            <person name="Norbu N."/>
            <person name="Novod N."/>
            <person name="O'Neill B."/>
            <person name="Osman S."/>
            <person name="Markiewicz E."/>
            <person name="Oyono O.L."/>
            <person name="Patti C."/>
            <person name="Phunkhang P."/>
            <person name="Pierre F."/>
            <person name="Priest M."/>
            <person name="Raghuraman S."/>
            <person name="Rege F."/>
            <person name="Reyes R."/>
            <person name="Rise C."/>
            <person name="Rogov P."/>
            <person name="Ross K."/>
            <person name="Ryan E."/>
            <person name="Settipalli S."/>
            <person name="Shea T."/>
            <person name="Sherpa N."/>
            <person name="Shi L."/>
            <person name="Shih D."/>
            <person name="Sparrow T."/>
            <person name="Spaulding J."/>
            <person name="Stalker J."/>
            <person name="Stange-Thomann N."/>
            <person name="Stavropoulos S."/>
            <person name="Stone C."/>
            <person name="Strader C."/>
            <person name="Tesfaye S."/>
            <person name="Thomson T."/>
            <person name="Thoulutsang Y."/>
            <person name="Thoulutsang D."/>
            <person name="Topham K."/>
            <person name="Topping I."/>
            <person name="Tsamla T."/>
            <person name="Vassiliev H."/>
            <person name="Vo A."/>
            <person name="Wangchuk T."/>
            <person name="Wangdi T."/>
            <person name="Weiand M."/>
            <person name="Wilkinson J."/>
            <person name="Wilson A."/>
            <person name="Yadav S."/>
            <person name="Young G."/>
            <person name="Yu Q."/>
            <person name="Zembek L."/>
            <person name="Zhong D."/>
            <person name="Zimmer A."/>
            <person name="Zwirko Z."/>
            <person name="Jaffe D.B."/>
            <person name="Alvarez P."/>
            <person name="Brockman W."/>
            <person name="Butler J."/>
            <person name="Chin C."/>
            <person name="Gnerre S."/>
            <person name="Grabherr M."/>
            <person name="Kleber M."/>
            <person name="Mauceli E."/>
            <person name="MacCallum I."/>
        </authorList>
    </citation>
    <scope>NUCLEOTIDE SEQUENCE [LARGE SCALE GENOMIC DNA]</scope>
    <source>
        <strain evidence="12">MSH-3 / Tucson 14011-0111.49</strain>
    </source>
</reference>
<organism evidence="12">
    <name type="scientific">Drosophila persimilis</name>
    <name type="common">Fruit fly</name>
    <dbReference type="NCBI Taxonomy" id="7234"/>
    <lineage>
        <taxon>Eukaryota</taxon>
        <taxon>Metazoa</taxon>
        <taxon>Ecdysozoa</taxon>
        <taxon>Arthropoda</taxon>
        <taxon>Hexapoda</taxon>
        <taxon>Insecta</taxon>
        <taxon>Pterygota</taxon>
        <taxon>Neoptera</taxon>
        <taxon>Endopterygota</taxon>
        <taxon>Diptera</taxon>
        <taxon>Brachycera</taxon>
        <taxon>Muscomorpha</taxon>
        <taxon>Ephydroidea</taxon>
        <taxon>Drosophilidae</taxon>
        <taxon>Drosophila</taxon>
        <taxon>Sophophora</taxon>
    </lineage>
</organism>
<evidence type="ECO:0000256" key="9">
    <source>
        <dbReference type="ARBA" id="ARBA00023224"/>
    </source>
</evidence>
<dbReference type="OMA" id="LEDICHW"/>
<comment type="caution">
    <text evidence="10">Lacks conserved residue(s) required for the propagation of feature annotation.</text>
</comment>
<keyword evidence="12" id="KW-1185">Reference proteome</keyword>
<protein>
    <recommendedName>
        <fullName evidence="10">Odorant receptor</fullName>
    </recommendedName>
</protein>
<keyword evidence="8 10" id="KW-0675">Receptor</keyword>
<dbReference type="GO" id="GO:0005549">
    <property type="term" value="F:odorant binding"/>
    <property type="evidence" value="ECO:0007669"/>
    <property type="project" value="InterPro"/>
</dbReference>
<evidence type="ECO:0000313" key="11">
    <source>
        <dbReference type="EMBL" id="EDW30078.1"/>
    </source>
</evidence>
<sequence>MGYGTLHHTSEDKGQPLRRAWHVFLLVQFSALYASMFYGLLKSLDDIVETGRDLAFILGMFFIVFKMVFFSLYADEVDVLIDIMEDSHHAEVKGPGTETCRAIKRHDFLLNVGLDFVWVVAVVVFVVLLIVTPFWADQSLPIHAVFPLELHDPAKHPIAHLVIYVCQSFSMAYLNIWLVATEGLSISLYAQVTTALSVLCVELQQLRHFWGDNSEDRLRLELTRLVRTHQSIILTVDRCNQLFHGPLIMQMTVNFLLVSLSVFEALMARHEPKVAAEFMVLMILALGHLSLWSKFGDMMSQQSLEVAHAAYEAYDPRVGSKRIHRDIGFMVRRSQRPLIMRASPFPAFNLSNYMAILNQCYGILTLLLKTLD</sequence>
<dbReference type="OrthoDB" id="6604226at2759"/>
<dbReference type="Proteomes" id="UP000008744">
    <property type="component" value="Unassembled WGS sequence"/>
</dbReference>
<dbReference type="PANTHER" id="PTHR21137">
    <property type="entry name" value="ODORANT RECEPTOR"/>
    <property type="match status" value="1"/>
</dbReference>
<evidence type="ECO:0000256" key="8">
    <source>
        <dbReference type="ARBA" id="ARBA00023170"/>
    </source>
</evidence>
<evidence type="ECO:0000256" key="3">
    <source>
        <dbReference type="ARBA" id="ARBA00022606"/>
    </source>
</evidence>
<dbReference type="GO" id="GO:0005886">
    <property type="term" value="C:plasma membrane"/>
    <property type="evidence" value="ECO:0007669"/>
    <property type="project" value="UniProtKB-SubCell"/>
</dbReference>
<feature type="transmembrane region" description="Helical" evidence="10">
    <location>
        <begin position="247"/>
        <end position="267"/>
    </location>
</feature>
<dbReference type="PANTHER" id="PTHR21137:SF35">
    <property type="entry name" value="ODORANT RECEPTOR 19A-RELATED"/>
    <property type="match status" value="1"/>
</dbReference>
<feature type="transmembrane region" description="Helical" evidence="10">
    <location>
        <begin position="53"/>
        <end position="74"/>
    </location>
</feature>
<keyword evidence="4 10" id="KW-0812">Transmembrane</keyword>
<evidence type="ECO:0000256" key="4">
    <source>
        <dbReference type="ARBA" id="ARBA00022692"/>
    </source>
</evidence>